<accession>A0A830FFP6</accession>
<protein>
    <submittedName>
        <fullName evidence="1">Uncharacterized protein</fullName>
    </submittedName>
</protein>
<keyword evidence="2" id="KW-1185">Reference proteome</keyword>
<comment type="caution">
    <text evidence="1">The sequence shown here is derived from an EMBL/GenBank/DDBJ whole genome shotgun (WGS) entry which is preliminary data.</text>
</comment>
<organism evidence="1 2">
    <name type="scientific">Halocalculus aciditolerans</name>
    <dbReference type="NCBI Taxonomy" id="1383812"/>
    <lineage>
        <taxon>Archaea</taxon>
        <taxon>Methanobacteriati</taxon>
        <taxon>Methanobacteriota</taxon>
        <taxon>Stenosarchaea group</taxon>
        <taxon>Halobacteria</taxon>
        <taxon>Halobacteriales</taxon>
        <taxon>Halobacteriaceae</taxon>
        <taxon>Halocalculus</taxon>
    </lineage>
</organism>
<evidence type="ECO:0000313" key="1">
    <source>
        <dbReference type="EMBL" id="GGL70202.1"/>
    </source>
</evidence>
<proteinExistence type="predicted"/>
<gene>
    <name evidence="1" type="ORF">GCM10009039_30310</name>
</gene>
<name>A0A830FFP6_9EURY</name>
<evidence type="ECO:0000313" key="2">
    <source>
        <dbReference type="Proteomes" id="UP000607197"/>
    </source>
</evidence>
<dbReference type="Proteomes" id="UP000607197">
    <property type="component" value="Unassembled WGS sequence"/>
</dbReference>
<dbReference type="EMBL" id="BMPG01000005">
    <property type="protein sequence ID" value="GGL70202.1"/>
    <property type="molecule type" value="Genomic_DNA"/>
</dbReference>
<reference evidence="1" key="2">
    <citation type="submission" date="2020-09" db="EMBL/GenBank/DDBJ databases">
        <authorList>
            <person name="Sun Q."/>
            <person name="Ohkuma M."/>
        </authorList>
    </citation>
    <scope>NUCLEOTIDE SEQUENCE</scope>
    <source>
        <strain evidence="1">JCM 19596</strain>
    </source>
</reference>
<dbReference type="AlphaFoldDB" id="A0A830FFP6"/>
<reference evidence="1" key="1">
    <citation type="journal article" date="2014" name="Int. J. Syst. Evol. Microbiol.">
        <title>Complete genome sequence of Corynebacterium casei LMG S-19264T (=DSM 44701T), isolated from a smear-ripened cheese.</title>
        <authorList>
            <consortium name="US DOE Joint Genome Institute (JGI-PGF)"/>
            <person name="Walter F."/>
            <person name="Albersmeier A."/>
            <person name="Kalinowski J."/>
            <person name="Ruckert C."/>
        </authorList>
    </citation>
    <scope>NUCLEOTIDE SEQUENCE</scope>
    <source>
        <strain evidence="1">JCM 19596</strain>
    </source>
</reference>
<sequence length="79" mass="8506">MRALSYLLNAGLVAAAVVGDYVTAGRHRGRRERDVDAGCEVITEEEECGERDGVEAVPLGEDFEIAACPEHAPGMVIYQ</sequence>